<dbReference type="InterPro" id="IPR012337">
    <property type="entry name" value="RNaseH-like_sf"/>
</dbReference>
<name>H0E063_9ACTN</name>
<dbReference type="EMBL" id="AGUD01000006">
    <property type="protein sequence ID" value="EHN12866.1"/>
    <property type="molecule type" value="Genomic_DNA"/>
</dbReference>
<gene>
    <name evidence="1" type="ORF">PAI11_01710</name>
</gene>
<dbReference type="Gene3D" id="3.30.420.10">
    <property type="entry name" value="Ribonuclease H-like superfamily/Ribonuclease H"/>
    <property type="match status" value="1"/>
</dbReference>
<dbReference type="Proteomes" id="UP000005143">
    <property type="component" value="Unassembled WGS sequence"/>
</dbReference>
<accession>H0E063</accession>
<evidence type="ECO:0000313" key="2">
    <source>
        <dbReference type="Proteomes" id="UP000005143"/>
    </source>
</evidence>
<protein>
    <recommendedName>
        <fullName evidence="3">Integrase catalytic domain-containing protein</fullName>
    </recommendedName>
</protein>
<dbReference type="AlphaFoldDB" id="H0E063"/>
<dbReference type="InterPro" id="IPR036397">
    <property type="entry name" value="RNaseH_sf"/>
</dbReference>
<comment type="caution">
    <text evidence="1">The sequence shown here is derived from an EMBL/GenBank/DDBJ whole genome shotgun (WGS) entry which is preliminary data.</text>
</comment>
<evidence type="ECO:0000313" key="1">
    <source>
        <dbReference type="EMBL" id="EHN12866.1"/>
    </source>
</evidence>
<proteinExistence type="predicted"/>
<reference evidence="1 2" key="1">
    <citation type="journal article" date="2013" name="Biodegradation">
        <title>Quantitative proteomic analysis of ibuprofen-degrading Patulibacter sp. strain I11.</title>
        <authorList>
            <person name="Almeida B."/>
            <person name="Kjeldal H."/>
            <person name="Lolas I."/>
            <person name="Knudsen A.D."/>
            <person name="Carvalho G."/>
            <person name="Nielsen K.L."/>
            <person name="Barreto Crespo M.T."/>
            <person name="Stensballe A."/>
            <person name="Nielsen J.L."/>
        </authorList>
    </citation>
    <scope>NUCLEOTIDE SEQUENCE [LARGE SCALE GENOMIC DNA]</scope>
    <source>
        <strain evidence="1 2">I11</strain>
    </source>
</reference>
<evidence type="ECO:0008006" key="3">
    <source>
        <dbReference type="Google" id="ProtNLM"/>
    </source>
</evidence>
<dbReference type="GO" id="GO:0003676">
    <property type="term" value="F:nucleic acid binding"/>
    <property type="evidence" value="ECO:0007669"/>
    <property type="project" value="InterPro"/>
</dbReference>
<dbReference type="SUPFAM" id="SSF53098">
    <property type="entry name" value="Ribonuclease H-like"/>
    <property type="match status" value="1"/>
</dbReference>
<sequence length="89" mass="9963">MLKRIRQVHAASYAAYGSHRAWKALLRDGRGPAFFSVVLDMLSRRVVGWQFASHPRTDLVLDALRMALAGRPRSAASRCSAIKSDHESR</sequence>
<keyword evidence="2" id="KW-1185">Reference proteome</keyword>
<organism evidence="1 2">
    <name type="scientific">Patulibacter medicamentivorans</name>
    <dbReference type="NCBI Taxonomy" id="1097667"/>
    <lineage>
        <taxon>Bacteria</taxon>
        <taxon>Bacillati</taxon>
        <taxon>Actinomycetota</taxon>
        <taxon>Thermoleophilia</taxon>
        <taxon>Solirubrobacterales</taxon>
        <taxon>Patulibacteraceae</taxon>
        <taxon>Patulibacter</taxon>
    </lineage>
</organism>